<feature type="active site" evidence="3">
    <location>
        <position position="46"/>
    </location>
</feature>
<dbReference type="PANTHER" id="PTHR13774:SF17">
    <property type="entry name" value="PHENAZINE BIOSYNTHESIS-LIKE DOMAIN-CONTAINING PROTEIN"/>
    <property type="match status" value="1"/>
</dbReference>
<evidence type="ECO:0000256" key="2">
    <source>
        <dbReference type="ARBA" id="ARBA00023235"/>
    </source>
</evidence>
<proteinExistence type="inferred from homology"/>
<dbReference type="PANTHER" id="PTHR13774">
    <property type="entry name" value="PHENAZINE BIOSYNTHESIS PROTEIN"/>
    <property type="match status" value="1"/>
</dbReference>
<dbReference type="Proteomes" id="UP000295565">
    <property type="component" value="Unassembled WGS sequence"/>
</dbReference>
<name>A0A4R1K1B4_9GAMM</name>
<evidence type="ECO:0000313" key="5">
    <source>
        <dbReference type="Proteomes" id="UP000295565"/>
    </source>
</evidence>
<dbReference type="EMBL" id="SMGD01000012">
    <property type="protein sequence ID" value="TCK57786.1"/>
    <property type="molecule type" value="Genomic_DNA"/>
</dbReference>
<dbReference type="InterPro" id="IPR003719">
    <property type="entry name" value="Phenazine_PhzF-like"/>
</dbReference>
<protein>
    <submittedName>
        <fullName evidence="4">PhzF family phenazine biosynthesis protein</fullName>
    </submittedName>
</protein>
<dbReference type="NCBIfam" id="TIGR00654">
    <property type="entry name" value="PhzF_family"/>
    <property type="match status" value="1"/>
</dbReference>
<comment type="caution">
    <text evidence="4">The sequence shown here is derived from an EMBL/GenBank/DDBJ whole genome shotgun (WGS) entry which is preliminary data.</text>
</comment>
<evidence type="ECO:0000313" key="4">
    <source>
        <dbReference type="EMBL" id="TCK57786.1"/>
    </source>
</evidence>
<dbReference type="Pfam" id="PF02567">
    <property type="entry name" value="PhzC-PhzF"/>
    <property type="match status" value="1"/>
</dbReference>
<dbReference type="GO" id="GO:0005737">
    <property type="term" value="C:cytoplasm"/>
    <property type="evidence" value="ECO:0007669"/>
    <property type="project" value="TreeGrafter"/>
</dbReference>
<comment type="similarity">
    <text evidence="1">Belongs to the PhzF family.</text>
</comment>
<gene>
    <name evidence="4" type="ORF">EV690_1482</name>
</gene>
<keyword evidence="2" id="KW-0413">Isomerase</keyword>
<accession>A0A4R1K1B4</accession>
<dbReference type="RefSeq" id="WP_131912329.1">
    <property type="nucleotide sequence ID" value="NZ_OU594967.1"/>
</dbReference>
<dbReference type="SUPFAM" id="SSF54506">
    <property type="entry name" value="Diaminopimelate epimerase-like"/>
    <property type="match status" value="1"/>
</dbReference>
<reference evidence="4 5" key="1">
    <citation type="submission" date="2019-03" db="EMBL/GenBank/DDBJ databases">
        <title>Genomic Encyclopedia of Type Strains, Phase IV (KMG-IV): sequencing the most valuable type-strain genomes for metagenomic binning, comparative biology and taxonomic classification.</title>
        <authorList>
            <person name="Goeker M."/>
        </authorList>
    </citation>
    <scope>NUCLEOTIDE SEQUENCE [LARGE SCALE GENOMIC DNA]</scope>
    <source>
        <strain evidence="4 5">DSM 18577</strain>
    </source>
</reference>
<dbReference type="GO" id="GO:0016853">
    <property type="term" value="F:isomerase activity"/>
    <property type="evidence" value="ECO:0007669"/>
    <property type="project" value="UniProtKB-KW"/>
</dbReference>
<dbReference type="AlphaFoldDB" id="A0A4R1K1B4"/>
<dbReference type="PIRSF" id="PIRSF016184">
    <property type="entry name" value="PhzC_PhzF"/>
    <property type="match status" value="1"/>
</dbReference>
<evidence type="ECO:0000256" key="3">
    <source>
        <dbReference type="PIRSR" id="PIRSR016184-1"/>
    </source>
</evidence>
<sequence>MGLTIYQVDAFTTEPFTGNPAGVCITPSALDAVLMQRIAQEMAVSETAFLALDTMRLRWFTPQTEVELCGHATLATAYVLKQQGLLSEGDEVVFHTLSGELIACANHAAIELILPAPQLVKTQLSSELLSAVGIETSQLIDSCQFGSKALIVVDEQATLLALSPDFSRLKQLPGRGVVVTAQAKMPRTDFVSRYFAPWIGVDEDPVTGSAHCALAVYWFEQFAKEELLGYQASSRGGYIRVSRASNNAIKLFGQAVIVLKGDLCLPYDE</sequence>
<dbReference type="Gene3D" id="3.10.310.10">
    <property type="entry name" value="Diaminopimelate Epimerase, Chain A, domain 1"/>
    <property type="match status" value="2"/>
</dbReference>
<keyword evidence="5" id="KW-1185">Reference proteome</keyword>
<evidence type="ECO:0000256" key="1">
    <source>
        <dbReference type="ARBA" id="ARBA00008270"/>
    </source>
</evidence>
<organism evidence="4 5">
    <name type="scientific">Celerinatantimonas diazotrophica</name>
    <dbReference type="NCBI Taxonomy" id="412034"/>
    <lineage>
        <taxon>Bacteria</taxon>
        <taxon>Pseudomonadati</taxon>
        <taxon>Pseudomonadota</taxon>
        <taxon>Gammaproteobacteria</taxon>
        <taxon>Celerinatantimonadaceae</taxon>
        <taxon>Celerinatantimonas</taxon>
    </lineage>
</organism>
<dbReference type="OrthoDB" id="9788221at2"/>